<feature type="region of interest" description="Disordered" evidence="1">
    <location>
        <begin position="323"/>
        <end position="364"/>
    </location>
</feature>
<evidence type="ECO:0000313" key="2">
    <source>
        <dbReference type="EMBL" id="GAA3760390.1"/>
    </source>
</evidence>
<comment type="caution">
    <text evidence="2">The sequence shown here is derived from an EMBL/GenBank/DDBJ whole genome shotgun (WGS) entry which is preliminary data.</text>
</comment>
<protein>
    <recommendedName>
        <fullName evidence="4">Lipoprotein</fullName>
    </recommendedName>
</protein>
<dbReference type="Proteomes" id="UP001500748">
    <property type="component" value="Unassembled WGS sequence"/>
</dbReference>
<evidence type="ECO:0000313" key="3">
    <source>
        <dbReference type="Proteomes" id="UP001500748"/>
    </source>
</evidence>
<gene>
    <name evidence="2" type="ORF">GCM10022423_09220</name>
</gene>
<dbReference type="RefSeq" id="WP_345140922.1">
    <property type="nucleotide sequence ID" value="NZ_BAABDU010000003.1"/>
</dbReference>
<organism evidence="2 3">
    <name type="scientific">Flavobacterium ginsengiterrae</name>
    <dbReference type="NCBI Taxonomy" id="871695"/>
    <lineage>
        <taxon>Bacteria</taxon>
        <taxon>Pseudomonadati</taxon>
        <taxon>Bacteroidota</taxon>
        <taxon>Flavobacteriia</taxon>
        <taxon>Flavobacteriales</taxon>
        <taxon>Flavobacteriaceae</taxon>
        <taxon>Flavobacterium</taxon>
    </lineage>
</organism>
<evidence type="ECO:0008006" key="4">
    <source>
        <dbReference type="Google" id="ProtNLM"/>
    </source>
</evidence>
<dbReference type="EMBL" id="BAABDU010000003">
    <property type="protein sequence ID" value="GAA3760390.1"/>
    <property type="molecule type" value="Genomic_DNA"/>
</dbReference>
<evidence type="ECO:0000256" key="1">
    <source>
        <dbReference type="SAM" id="MobiDB-lite"/>
    </source>
</evidence>
<proteinExistence type="predicted"/>
<reference evidence="3" key="1">
    <citation type="journal article" date="2019" name="Int. J. Syst. Evol. Microbiol.">
        <title>The Global Catalogue of Microorganisms (GCM) 10K type strain sequencing project: providing services to taxonomists for standard genome sequencing and annotation.</title>
        <authorList>
            <consortium name="The Broad Institute Genomics Platform"/>
            <consortium name="The Broad Institute Genome Sequencing Center for Infectious Disease"/>
            <person name="Wu L."/>
            <person name="Ma J."/>
        </authorList>
    </citation>
    <scope>NUCLEOTIDE SEQUENCE [LARGE SCALE GENOMIC DNA]</scope>
    <source>
        <strain evidence="3">JCM 17337</strain>
    </source>
</reference>
<name>A0ABP7GDL6_9FLAO</name>
<feature type="compositionally biased region" description="Acidic residues" evidence="1">
    <location>
        <begin position="335"/>
        <end position="355"/>
    </location>
</feature>
<accession>A0ABP7GDL6</accession>
<keyword evidence="3" id="KW-1185">Reference proteome</keyword>
<sequence length="515" mass="59318">MNYKNIFFSAVSLSFILIQTSCKKETSTNNEEITESVSKSVSVQVDKLYQTDEKVLDNEKLEVKSTINFAANYNSPELWHYQKDVNQGTLRNFSALENGNFVYFMQEGDGKYNFTPFVLILDKNGKQIFLEKAGDKVSKYNPYNSLITEENNGFSLFLKKEIKYSGSLNNDDAEKIQNVLSGWQIEKITYKISSSEYKSEVKSMKDIFLKSFQDRGFTYTRKADFSLSYLKGKIFVCGTASKPNQSEIPFIAVLDKNLKLLKFNSFEDYPDTDINSIKLNLDNTFYVEGVEDSAADGSYYSTHKRFIMNENLKLLEDKSDKEPYSSIYRGPSAPDVEEEEVSEENTTESETETQSETEVKETGSTAIFYSHQSEKFYYSLKEKKINSNEIVFEKNRSQDSSAVWQVKFVFPKNYEVPYSNSSQGFKRKNGDFVFSLFLRDESVKSGVLSMAIFVFNKEGRLIRQFQTPAYFGLTDFEMKESNGKLIAGFISYNANYVNNNWEYPHVFRSISYPLD</sequence>